<evidence type="ECO:0000256" key="3">
    <source>
        <dbReference type="ARBA" id="ARBA00022692"/>
    </source>
</evidence>
<keyword evidence="5 6" id="KW-0472">Membrane</keyword>
<sequence length="503" mass="54523">MEDDSLRVPILERNGEEGRDSVIIFQEESQAEGDLRKRIWVESKKLWRIAGPAIFTRLTTYGTNLVTQAFAGHLGDLELAAITISTTVIVGLSFGLLLGMGSALETMCGQAFGARQYDMLGVYLQRSWIVLFIVAVILLPMYIFATPILILLGQTTEISQLSGTLAIWMIPQHFGFAFSLPLQRYLQSQLKNSVIAWLSGVTLLIHIFLSWLVIDKLGMGVIGAAITLDIASWLPFIGLFLYMVCGGCPLTWKGFSVEAFSALWPFIKLSIASGVMLCLEIWYYRVLILLTGHLADAETALDSLSICMNINGLEVMIPLAFLAATGVRVANELGSGNGKGAKFAVIVSVTTSCAIGLVFWVLILILRDDFAIIFTDSAVIIKAVSKLAYLLSFTILLNSVQPVLSGVAIGSGWQSIVAYVNIGCYYVIGVPFGVLLGMVFDFGVMGIWAGMICGTAVQTVVLAIITYRCDWEKEAAKAIDRVKVWAVAGTPKSGSTKAPASLN</sequence>
<proteinExistence type="evidence at transcript level"/>
<feature type="transmembrane region" description="Helical" evidence="6">
    <location>
        <begin position="416"/>
        <end position="440"/>
    </location>
</feature>
<dbReference type="GO" id="GO:1990961">
    <property type="term" value="P:xenobiotic detoxification by transmembrane export across the plasma membrane"/>
    <property type="evidence" value="ECO:0007669"/>
    <property type="project" value="InterPro"/>
</dbReference>
<dbReference type="InterPro" id="IPR002528">
    <property type="entry name" value="MATE_fam"/>
</dbReference>
<dbReference type="EMBL" id="EF085344">
    <property type="protein sequence ID" value="ABK24651.1"/>
    <property type="molecule type" value="mRNA"/>
</dbReference>
<comment type="subcellular location">
    <subcellularLocation>
        <location evidence="1">Membrane</location>
        <topology evidence="1">Multi-pass membrane protein</topology>
    </subcellularLocation>
</comment>
<reference evidence="7" key="1">
    <citation type="journal article" date="2008" name="BMC Genomics">
        <title>A conifer genomics resource of 200,000 spruce (Picea spp.) ESTs and 6,464 high-quality, sequence-finished full-length cDNAs for Sitka spruce (Picea sitchensis).</title>
        <authorList>
            <person name="Ralph S.G."/>
            <person name="Chun H.J."/>
            <person name="Kolosova N."/>
            <person name="Cooper D."/>
            <person name="Oddy C."/>
            <person name="Ritland C.E."/>
            <person name="Kirkpatrick R."/>
            <person name="Moore R."/>
            <person name="Barber S."/>
            <person name="Holt R.A."/>
            <person name="Jones S.J."/>
            <person name="Marra M.A."/>
            <person name="Douglas C.J."/>
            <person name="Ritland K."/>
            <person name="Bohlmann J."/>
        </authorList>
    </citation>
    <scope>NUCLEOTIDE SEQUENCE</scope>
    <source>
        <tissue evidence="7">Green portion of the leader tissue</tissue>
    </source>
</reference>
<dbReference type="NCBIfam" id="TIGR00797">
    <property type="entry name" value="matE"/>
    <property type="match status" value="1"/>
</dbReference>
<evidence type="ECO:0000256" key="1">
    <source>
        <dbReference type="ARBA" id="ARBA00004141"/>
    </source>
</evidence>
<evidence type="ECO:0000256" key="6">
    <source>
        <dbReference type="RuleBase" id="RU004914"/>
    </source>
</evidence>
<dbReference type="PANTHER" id="PTHR11206">
    <property type="entry name" value="MULTIDRUG RESISTANCE PROTEIN"/>
    <property type="match status" value="1"/>
</dbReference>
<dbReference type="AlphaFoldDB" id="A9NVJ0"/>
<keyword evidence="4 6" id="KW-1133">Transmembrane helix</keyword>
<dbReference type="GO" id="GO:0042910">
    <property type="term" value="F:xenobiotic transmembrane transporter activity"/>
    <property type="evidence" value="ECO:0007669"/>
    <property type="project" value="InterPro"/>
</dbReference>
<dbReference type="GO" id="GO:0015297">
    <property type="term" value="F:antiporter activity"/>
    <property type="evidence" value="ECO:0007669"/>
    <property type="project" value="InterPro"/>
</dbReference>
<evidence type="ECO:0000313" key="7">
    <source>
        <dbReference type="EMBL" id="ABK24651.1"/>
    </source>
</evidence>
<comment type="similarity">
    <text evidence="2 6">Belongs to the multi antimicrobial extrusion (MATE) (TC 2.A.66.1) family.</text>
</comment>
<feature type="transmembrane region" description="Helical" evidence="6">
    <location>
        <begin position="343"/>
        <end position="367"/>
    </location>
</feature>
<evidence type="ECO:0000256" key="4">
    <source>
        <dbReference type="ARBA" id="ARBA00022989"/>
    </source>
</evidence>
<dbReference type="GO" id="GO:0016020">
    <property type="term" value="C:membrane"/>
    <property type="evidence" value="ECO:0007669"/>
    <property type="project" value="UniProtKB-SubCell"/>
</dbReference>
<dbReference type="InterPro" id="IPR045069">
    <property type="entry name" value="MATE_euk"/>
</dbReference>
<feature type="transmembrane region" description="Helical" evidence="6">
    <location>
        <begin position="194"/>
        <end position="214"/>
    </location>
</feature>
<feature type="transmembrane region" description="Helical" evidence="6">
    <location>
        <begin position="79"/>
        <end position="107"/>
    </location>
</feature>
<protein>
    <recommendedName>
        <fullName evidence="6">Protein DETOXIFICATION</fullName>
    </recommendedName>
    <alternativeName>
        <fullName evidence="6">Multidrug and toxic compound extrusion protein</fullName>
    </alternativeName>
</protein>
<name>A9NVJ0_PICSI</name>
<feature type="transmembrane region" description="Helical" evidence="6">
    <location>
        <begin position="387"/>
        <end position="409"/>
    </location>
</feature>
<dbReference type="CDD" id="cd13132">
    <property type="entry name" value="MATE_eukaryotic"/>
    <property type="match status" value="1"/>
</dbReference>
<evidence type="ECO:0000256" key="5">
    <source>
        <dbReference type="ARBA" id="ARBA00023136"/>
    </source>
</evidence>
<feature type="transmembrane region" description="Helical" evidence="6">
    <location>
        <begin position="165"/>
        <end position="182"/>
    </location>
</feature>
<feature type="transmembrane region" description="Helical" evidence="6">
    <location>
        <begin position="128"/>
        <end position="153"/>
    </location>
</feature>
<feature type="transmembrane region" description="Helical" evidence="6">
    <location>
        <begin position="220"/>
        <end position="245"/>
    </location>
</feature>
<feature type="transmembrane region" description="Helical" evidence="6">
    <location>
        <begin position="310"/>
        <end position="331"/>
    </location>
</feature>
<organism evidence="7">
    <name type="scientific">Picea sitchensis</name>
    <name type="common">Sitka spruce</name>
    <name type="synonym">Pinus sitchensis</name>
    <dbReference type="NCBI Taxonomy" id="3332"/>
    <lineage>
        <taxon>Eukaryota</taxon>
        <taxon>Viridiplantae</taxon>
        <taxon>Streptophyta</taxon>
        <taxon>Embryophyta</taxon>
        <taxon>Tracheophyta</taxon>
        <taxon>Spermatophyta</taxon>
        <taxon>Pinopsida</taxon>
        <taxon>Pinidae</taxon>
        <taxon>Conifers I</taxon>
        <taxon>Pinales</taxon>
        <taxon>Pinaceae</taxon>
        <taxon>Picea</taxon>
    </lineage>
</organism>
<feature type="transmembrane region" description="Helical" evidence="6">
    <location>
        <begin position="266"/>
        <end position="290"/>
    </location>
</feature>
<dbReference type="Pfam" id="PF01554">
    <property type="entry name" value="MatE"/>
    <property type="match status" value="2"/>
</dbReference>
<evidence type="ECO:0000256" key="2">
    <source>
        <dbReference type="ARBA" id="ARBA00010199"/>
    </source>
</evidence>
<keyword evidence="3 6" id="KW-0812">Transmembrane</keyword>
<accession>A9NVJ0</accession>
<feature type="transmembrane region" description="Helical" evidence="6">
    <location>
        <begin position="446"/>
        <end position="467"/>
    </location>
</feature>